<sequence>MMSTNFIICEISIKFPKEEIHKMAKNKSYNKIIAGTMTAAMVAGVVTPAAAAGKSFPDVPADHWAADSINYLVDKGAINGKPDGTFGPTEEIDRASAAKIMAVTLGLEINKDAKPSFEDAKNHWAAPYIAAVEKAGVIIGDGQGSFKPDDKINRASMASMLVKAYKLDAPNAETKFDDLKGHWGEKDANILVALGISNGTDNGWAPNKAVTRAETAQFIAKTDAKYAKEQAKEAKVESVSAINASEIKVTFNTAVDKDSAEKAANYQLKVNNNDITDIQNITVSEDGKSATLLLDQTKVAFQNGDKYVIQTNNDIKTKDGKQFAKFVSNEMTFAETAAPALVSVAKKGSNLELTFDRPVNSYKAGNKDVTLVKVDGVALAATDLKPVDAKKENVEYLGKAGSYKYTVALNADEEKSAKTKGSHEVVVFDVAETAKDYAKVASVVSGTYTITDAVTTPEVTGVEAVNANRFFLYTNTAVELNQNSKVTVNKGNHEFAMDTAKYDGTVNTPETLVDAYVGTYKSKPGIWVTVTDDKDGNDDNPLYRNGETSANLSVTVENFTADGLIGKKSTQSVTLGKSNTKPVVESTMVDQEHNVLLVNFTNELVDLDGNALTDLHPDDFVVRDNEGIVVEHLNADVNGKTVAIYGHDIDAKAAPYTVEFKAGKFKNKEDRTNVATYLANTIKNDAISVKVGKKDAANFEYTEFTFDTTQNGNTTVETAKNTIEFKYNTKMDDSARDVANYTLDGKALPAGTTADFVGDRQTVRVTFPEGTFKNSTKYKFGITTNVKTQTGSKIVGSLQTKAPAELVFDVKDNVKPELASAIYYVGTEDVQNNTTTKKLELTFNENVKLTDAAKAANDFAIQVNGSDVKVTSVAPVTTGTNAERKLVLTLAQDVNVSQAATITVVPEEDQKGTDKVIAVVDLADNKAKEGSSTQATTYKYDAGYAKELGDAGTAAADTKAVADAKTAIQALNIAWDTDAAKTVTNATTAINGATLPTGVTATAAEGTGADAGKVVITITKGAATDKIVVSA</sequence>
<keyword evidence="1" id="KW-0732">Signal</keyword>
<proteinExistence type="predicted"/>
<dbReference type="EMBL" id="NVOR01000121">
    <property type="protein sequence ID" value="PED80231.1"/>
    <property type="molecule type" value="Genomic_DNA"/>
</dbReference>
<feature type="domain" description="SLH" evidence="2">
    <location>
        <begin position="112"/>
        <end position="175"/>
    </location>
</feature>
<accession>A0AA91ZR50</accession>
<feature type="domain" description="SLH" evidence="2">
    <location>
        <begin position="176"/>
        <end position="233"/>
    </location>
</feature>
<dbReference type="PANTHER" id="PTHR43308">
    <property type="entry name" value="OUTER MEMBRANE PROTEIN ALPHA-RELATED"/>
    <property type="match status" value="1"/>
</dbReference>
<gene>
    <name evidence="3" type="ORF">CON65_23840</name>
</gene>
<dbReference type="Gene3D" id="2.60.40.1220">
    <property type="match status" value="2"/>
</dbReference>
<dbReference type="AlphaFoldDB" id="A0AA91ZR50"/>
<dbReference type="InterPro" id="IPR014755">
    <property type="entry name" value="Cu-Rt/internalin_Ig-like"/>
</dbReference>
<organism evidence="3 4">
    <name type="scientific">Bacillus pseudomycoides</name>
    <dbReference type="NCBI Taxonomy" id="64104"/>
    <lineage>
        <taxon>Bacteria</taxon>
        <taxon>Bacillati</taxon>
        <taxon>Bacillota</taxon>
        <taxon>Bacilli</taxon>
        <taxon>Bacillales</taxon>
        <taxon>Bacillaceae</taxon>
        <taxon>Bacillus</taxon>
        <taxon>Bacillus cereus group</taxon>
    </lineage>
</organism>
<comment type="caution">
    <text evidence="3">The sequence shown here is derived from an EMBL/GenBank/DDBJ whole genome shotgun (WGS) entry which is preliminary data.</text>
</comment>
<dbReference type="Proteomes" id="UP000221020">
    <property type="component" value="Unassembled WGS sequence"/>
</dbReference>
<dbReference type="PANTHER" id="PTHR43308:SF1">
    <property type="entry name" value="OUTER MEMBRANE PROTEIN ALPHA"/>
    <property type="match status" value="1"/>
</dbReference>
<dbReference type="InterPro" id="IPR001119">
    <property type="entry name" value="SLH_dom"/>
</dbReference>
<dbReference type="PROSITE" id="PS51272">
    <property type="entry name" value="SLH"/>
    <property type="match status" value="3"/>
</dbReference>
<reference evidence="3 4" key="1">
    <citation type="submission" date="2017-09" db="EMBL/GenBank/DDBJ databases">
        <title>Large-scale bioinformatics analysis of Bacillus genomes uncovers conserved roles of natural products in bacterial physiology.</title>
        <authorList>
            <consortium name="Agbiome Team Llc"/>
            <person name="Bleich R.M."/>
            <person name="Grubbs K.J."/>
            <person name="Santa Maria K.C."/>
            <person name="Allen S.E."/>
            <person name="Farag S."/>
            <person name="Shank E.A."/>
            <person name="Bowers A."/>
        </authorList>
    </citation>
    <scope>NUCLEOTIDE SEQUENCE [LARGE SCALE GENOMIC DNA]</scope>
    <source>
        <strain evidence="3 4">AFS092012</strain>
    </source>
</reference>
<protein>
    <recommendedName>
        <fullName evidence="2">SLH domain-containing protein</fullName>
    </recommendedName>
</protein>
<evidence type="ECO:0000313" key="3">
    <source>
        <dbReference type="EMBL" id="PED80231.1"/>
    </source>
</evidence>
<name>A0AA91ZR50_9BACI</name>
<dbReference type="Pfam" id="PF00395">
    <property type="entry name" value="SLH"/>
    <property type="match status" value="3"/>
</dbReference>
<evidence type="ECO:0000259" key="2">
    <source>
        <dbReference type="PROSITE" id="PS51272"/>
    </source>
</evidence>
<evidence type="ECO:0000256" key="1">
    <source>
        <dbReference type="ARBA" id="ARBA00022729"/>
    </source>
</evidence>
<evidence type="ECO:0000313" key="4">
    <source>
        <dbReference type="Proteomes" id="UP000221020"/>
    </source>
</evidence>
<dbReference type="InterPro" id="IPR051465">
    <property type="entry name" value="Cell_Envelope_Struct_Comp"/>
</dbReference>
<feature type="domain" description="SLH" evidence="2">
    <location>
        <begin position="52"/>
        <end position="111"/>
    </location>
</feature>